<reference evidence="5" key="1">
    <citation type="journal article" date="2008" name="Mol. Biol. Evol.">
        <title>A phylogenomic investigation into the origin of metazoa.</title>
        <authorList>
            <person name="Ruiz-Trillo I."/>
            <person name="Roger A.J."/>
            <person name="Burger G."/>
            <person name="Gray M.W."/>
            <person name="Lang B.F."/>
        </authorList>
    </citation>
    <scope>NUCLEOTIDE SEQUENCE</scope>
    <source>
        <strain evidence="5">ATCC 30864</strain>
    </source>
</reference>
<dbReference type="SUPFAM" id="SSF50249">
    <property type="entry name" value="Nucleic acid-binding proteins"/>
    <property type="match status" value="1"/>
</dbReference>
<reference evidence="5" key="2">
    <citation type="submission" date="2012-12" db="EMBL/GenBank/DDBJ databases">
        <authorList>
            <person name="Lang B.F."/>
        </authorList>
    </citation>
    <scope>NUCLEOTIDE SEQUENCE</scope>
    <source>
        <strain evidence="5">ATCC 30864</strain>
    </source>
</reference>
<dbReference type="AlphaFoldDB" id="M1K3F5"/>
<dbReference type="Gene3D" id="2.40.50.140">
    <property type="entry name" value="Nucleic acid-binding proteins"/>
    <property type="match status" value="1"/>
</dbReference>
<sequence>MVTLNQLVRKPRIRKNRKVKSAALKLLSYRNRVSTLKHHSKPFVKGICTKILIMKPKKPNSAQRKLAKVLLKTGKTVFVSIPGIGHNLNDHATVLVRGGPVPDLPSVQYKMIRGKYDLLGVKNRRTSPSKYGVKTSTLKTTK</sequence>
<protein>
    <submittedName>
        <fullName evidence="5">Ribosomal protein S12</fullName>
    </submittedName>
</protein>
<dbReference type="GO" id="GO:0003735">
    <property type="term" value="F:structural constituent of ribosome"/>
    <property type="evidence" value="ECO:0007669"/>
    <property type="project" value="InterPro"/>
</dbReference>
<organism evidence="5">
    <name type="scientific">Capsaspora owczarzaki</name>
    <dbReference type="NCBI Taxonomy" id="192875"/>
    <lineage>
        <taxon>Eukaryota</taxon>
        <taxon>Filasterea</taxon>
        <taxon>Capsaspora</taxon>
    </lineage>
</organism>
<name>M1K3F5_9EUKA</name>
<dbReference type="PRINTS" id="PR01034">
    <property type="entry name" value="RIBOSOMALS12"/>
</dbReference>
<evidence type="ECO:0000256" key="3">
    <source>
        <dbReference type="ARBA" id="ARBA00023274"/>
    </source>
</evidence>
<keyword evidence="3 4" id="KW-0687">Ribonucleoprotein</keyword>
<evidence type="ECO:0000256" key="1">
    <source>
        <dbReference type="ARBA" id="ARBA00005657"/>
    </source>
</evidence>
<dbReference type="CDD" id="cd03368">
    <property type="entry name" value="Ribosomal_S12"/>
    <property type="match status" value="1"/>
</dbReference>
<dbReference type="GO" id="GO:0006412">
    <property type="term" value="P:translation"/>
    <property type="evidence" value="ECO:0007669"/>
    <property type="project" value="InterPro"/>
</dbReference>
<keyword evidence="2 4" id="KW-0689">Ribosomal protein</keyword>
<dbReference type="PIRSF" id="PIRSF002133">
    <property type="entry name" value="Ribosomal_S12/S23"/>
    <property type="match status" value="1"/>
</dbReference>
<evidence type="ECO:0000313" key="5">
    <source>
        <dbReference type="EMBL" id="AGE93646.1"/>
    </source>
</evidence>
<dbReference type="InterPro" id="IPR006032">
    <property type="entry name" value="Ribosomal_uS12"/>
</dbReference>
<evidence type="ECO:0000256" key="4">
    <source>
        <dbReference type="RuleBase" id="RU003622"/>
    </source>
</evidence>
<dbReference type="InterPro" id="IPR012340">
    <property type="entry name" value="NA-bd_OB-fold"/>
</dbReference>
<keyword evidence="5" id="KW-0496">Mitochondrion</keyword>
<dbReference type="NCBIfam" id="TIGR00981">
    <property type="entry name" value="rpsL_bact"/>
    <property type="match status" value="1"/>
</dbReference>
<gene>
    <name evidence="5" type="primary">rps12</name>
</gene>
<proteinExistence type="inferred from homology"/>
<geneLocation type="mitochondrion" evidence="5"/>
<dbReference type="InterPro" id="IPR005679">
    <property type="entry name" value="Ribosomal_uS12_bac"/>
</dbReference>
<dbReference type="Pfam" id="PF00164">
    <property type="entry name" value="Ribosom_S12_S23"/>
    <property type="match status" value="1"/>
</dbReference>
<dbReference type="PANTHER" id="PTHR11652">
    <property type="entry name" value="30S RIBOSOMAL PROTEIN S12 FAMILY MEMBER"/>
    <property type="match status" value="1"/>
</dbReference>
<dbReference type="GO" id="GO:0015935">
    <property type="term" value="C:small ribosomal subunit"/>
    <property type="evidence" value="ECO:0007669"/>
    <property type="project" value="InterPro"/>
</dbReference>
<comment type="similarity">
    <text evidence="1 4">Belongs to the universal ribosomal protein uS12 family.</text>
</comment>
<dbReference type="PROSITE" id="PS00055">
    <property type="entry name" value="RIBOSOMAL_S12"/>
    <property type="match status" value="1"/>
</dbReference>
<dbReference type="OMA" id="VCIRVYT"/>
<dbReference type="EMBL" id="KC573038">
    <property type="protein sequence ID" value="AGE93646.1"/>
    <property type="molecule type" value="Genomic_DNA"/>
</dbReference>
<accession>M1K3F5</accession>
<evidence type="ECO:0000256" key="2">
    <source>
        <dbReference type="ARBA" id="ARBA00022980"/>
    </source>
</evidence>